<dbReference type="Proteomes" id="UP001209540">
    <property type="component" value="Unassembled WGS sequence"/>
</dbReference>
<reference evidence="1" key="1">
    <citation type="journal article" date="2022" name="IScience">
        <title>Evolution of zygomycete secretomes and the origins of terrestrial fungal ecologies.</title>
        <authorList>
            <person name="Chang Y."/>
            <person name="Wang Y."/>
            <person name="Mondo S."/>
            <person name="Ahrendt S."/>
            <person name="Andreopoulos W."/>
            <person name="Barry K."/>
            <person name="Beard J."/>
            <person name="Benny G.L."/>
            <person name="Blankenship S."/>
            <person name="Bonito G."/>
            <person name="Cuomo C."/>
            <person name="Desiro A."/>
            <person name="Gervers K.A."/>
            <person name="Hundley H."/>
            <person name="Kuo A."/>
            <person name="LaButti K."/>
            <person name="Lang B.F."/>
            <person name="Lipzen A."/>
            <person name="O'Donnell K."/>
            <person name="Pangilinan J."/>
            <person name="Reynolds N."/>
            <person name="Sandor L."/>
            <person name="Smith M.E."/>
            <person name="Tsang A."/>
            <person name="Grigoriev I.V."/>
            <person name="Stajich J.E."/>
            <person name="Spatafora J.W."/>
        </authorList>
    </citation>
    <scope>NUCLEOTIDE SEQUENCE</scope>
    <source>
        <strain evidence="1">RSA 2281</strain>
    </source>
</reference>
<accession>A0AAD5PB11</accession>
<dbReference type="EMBL" id="JAIXMP010000024">
    <property type="protein sequence ID" value="KAI9254528.1"/>
    <property type="molecule type" value="Genomic_DNA"/>
</dbReference>
<name>A0AAD5PB11_9FUNG</name>
<protein>
    <submittedName>
        <fullName evidence="1">Uncharacterized protein</fullName>
    </submittedName>
</protein>
<keyword evidence="2" id="KW-1185">Reference proteome</keyword>
<organism evidence="1 2">
    <name type="scientific">Phascolomyces articulosus</name>
    <dbReference type="NCBI Taxonomy" id="60185"/>
    <lineage>
        <taxon>Eukaryota</taxon>
        <taxon>Fungi</taxon>
        <taxon>Fungi incertae sedis</taxon>
        <taxon>Mucoromycota</taxon>
        <taxon>Mucoromycotina</taxon>
        <taxon>Mucoromycetes</taxon>
        <taxon>Mucorales</taxon>
        <taxon>Lichtheimiaceae</taxon>
        <taxon>Phascolomyces</taxon>
    </lineage>
</organism>
<comment type="caution">
    <text evidence="1">The sequence shown here is derived from an EMBL/GenBank/DDBJ whole genome shotgun (WGS) entry which is preliminary data.</text>
</comment>
<sequence length="201" mass="23644">MTHSNPYNTLIKKIKQEKLKPEDQKGHQWLLTAEQEKQTLWKSLQGATAKADAQWFICSAIHSELRENRFELYPLNKKRSNRPIPSGKSLLIYHTERFGRYICRRAGDENPMVPDRDPPIPIPQIEKPKKPVINSSRYINSIDYPWSIAGIERRKKSEKEDTKSLEKIRKHAKLEPKRHTNVWEDAFEETSEIRAQRTLSM</sequence>
<proteinExistence type="predicted"/>
<gene>
    <name evidence="1" type="ORF">BDA99DRAFT_540283</name>
</gene>
<evidence type="ECO:0000313" key="1">
    <source>
        <dbReference type="EMBL" id="KAI9254528.1"/>
    </source>
</evidence>
<reference evidence="1" key="2">
    <citation type="submission" date="2023-02" db="EMBL/GenBank/DDBJ databases">
        <authorList>
            <consortium name="DOE Joint Genome Institute"/>
            <person name="Mondo S.J."/>
            <person name="Chang Y."/>
            <person name="Wang Y."/>
            <person name="Ahrendt S."/>
            <person name="Andreopoulos W."/>
            <person name="Barry K."/>
            <person name="Beard J."/>
            <person name="Benny G.L."/>
            <person name="Blankenship S."/>
            <person name="Bonito G."/>
            <person name="Cuomo C."/>
            <person name="Desiro A."/>
            <person name="Gervers K.A."/>
            <person name="Hundley H."/>
            <person name="Kuo A."/>
            <person name="LaButti K."/>
            <person name="Lang B.F."/>
            <person name="Lipzen A."/>
            <person name="O'Donnell K."/>
            <person name="Pangilinan J."/>
            <person name="Reynolds N."/>
            <person name="Sandor L."/>
            <person name="Smith M.W."/>
            <person name="Tsang A."/>
            <person name="Grigoriev I.V."/>
            <person name="Stajich J.E."/>
            <person name="Spatafora J.W."/>
        </authorList>
    </citation>
    <scope>NUCLEOTIDE SEQUENCE</scope>
    <source>
        <strain evidence="1">RSA 2281</strain>
    </source>
</reference>
<dbReference type="AlphaFoldDB" id="A0AAD5PB11"/>
<evidence type="ECO:0000313" key="2">
    <source>
        <dbReference type="Proteomes" id="UP001209540"/>
    </source>
</evidence>